<dbReference type="InterPro" id="IPR004843">
    <property type="entry name" value="Calcineurin-like_PHP"/>
</dbReference>
<dbReference type="SUPFAM" id="SSF56300">
    <property type="entry name" value="Metallo-dependent phosphatases"/>
    <property type="match status" value="1"/>
</dbReference>
<dbReference type="GO" id="GO:0008758">
    <property type="term" value="F:UDP-2,3-diacylglucosamine hydrolase activity"/>
    <property type="evidence" value="ECO:0007669"/>
    <property type="project" value="TreeGrafter"/>
</dbReference>
<organism evidence="2 3">
    <name type="scientific">Paenibacillus montanisoli</name>
    <dbReference type="NCBI Taxonomy" id="2081970"/>
    <lineage>
        <taxon>Bacteria</taxon>
        <taxon>Bacillati</taxon>
        <taxon>Bacillota</taxon>
        <taxon>Bacilli</taxon>
        <taxon>Bacillales</taxon>
        <taxon>Paenibacillaceae</taxon>
        <taxon>Paenibacillus</taxon>
    </lineage>
</organism>
<dbReference type="RefSeq" id="WP_112882636.1">
    <property type="nucleotide sequence ID" value="NZ_QLUW01000002.1"/>
</dbReference>
<protein>
    <submittedName>
        <fullName evidence="2">Metallophosphoesterase</fullName>
    </submittedName>
</protein>
<comment type="caution">
    <text evidence="2">The sequence shown here is derived from an EMBL/GenBank/DDBJ whole genome shotgun (WGS) entry which is preliminary data.</text>
</comment>
<name>A0A328U8K9_9BACL</name>
<dbReference type="PANTHER" id="PTHR31302">
    <property type="entry name" value="TRANSMEMBRANE PROTEIN WITH METALLOPHOSPHOESTERASE DOMAIN-RELATED"/>
    <property type="match status" value="1"/>
</dbReference>
<dbReference type="InterPro" id="IPR051158">
    <property type="entry name" value="Metallophosphoesterase_sf"/>
</dbReference>
<dbReference type="InterPro" id="IPR029052">
    <property type="entry name" value="Metallo-depent_PP-like"/>
</dbReference>
<dbReference type="PANTHER" id="PTHR31302:SF32">
    <property type="entry name" value="PHOSPHOESTERASE"/>
    <property type="match status" value="1"/>
</dbReference>
<sequence>MWIWVLITAAAASIAMLGVMVKTSYRYRLDEQTVSFDRLPPAFDGTTLLLITDIHRRLVSDEEIERITAAGGADLVLIGGDLRERRVPLARSRGNIKQLARIAPIYMVFGNHDYDEDMRPFEVMLREERVGLLVNESVILEQRDGSRIRLAGVDDPRTEKDRLDLALSETEELGGDGKPFTILLAHDPILAKRMNDGQKQEVDLILSGHTHGGQIKLPIIGPVWRGTNYSGYSSGWFDCPPREKAGAKGPRLFVSNGFGTSRLPIRLGAPAQFHRITLRSSAASRRDQDRS</sequence>
<keyword evidence="3" id="KW-1185">Reference proteome</keyword>
<dbReference type="Gene3D" id="3.60.21.10">
    <property type="match status" value="1"/>
</dbReference>
<evidence type="ECO:0000313" key="3">
    <source>
        <dbReference type="Proteomes" id="UP000249260"/>
    </source>
</evidence>
<dbReference type="OrthoDB" id="9780884at2"/>
<reference evidence="2 3" key="1">
    <citation type="submission" date="2018-06" db="EMBL/GenBank/DDBJ databases">
        <title>Paenibacillus montanisoli sp. nov., isolated from mountain area soil.</title>
        <authorList>
            <person name="Wu M."/>
        </authorList>
    </citation>
    <scope>NUCLEOTIDE SEQUENCE [LARGE SCALE GENOMIC DNA]</scope>
    <source>
        <strain evidence="2 3">RA17</strain>
    </source>
</reference>
<gene>
    <name evidence="2" type="ORF">DL346_13580</name>
</gene>
<dbReference type="GO" id="GO:0009245">
    <property type="term" value="P:lipid A biosynthetic process"/>
    <property type="evidence" value="ECO:0007669"/>
    <property type="project" value="TreeGrafter"/>
</dbReference>
<evidence type="ECO:0000313" key="2">
    <source>
        <dbReference type="EMBL" id="RAP76416.1"/>
    </source>
</evidence>
<evidence type="ECO:0000259" key="1">
    <source>
        <dbReference type="Pfam" id="PF00149"/>
    </source>
</evidence>
<dbReference type="Pfam" id="PF00149">
    <property type="entry name" value="Metallophos"/>
    <property type="match status" value="1"/>
</dbReference>
<dbReference type="GO" id="GO:0016020">
    <property type="term" value="C:membrane"/>
    <property type="evidence" value="ECO:0007669"/>
    <property type="project" value="GOC"/>
</dbReference>
<dbReference type="Proteomes" id="UP000249260">
    <property type="component" value="Unassembled WGS sequence"/>
</dbReference>
<proteinExistence type="predicted"/>
<dbReference type="AlphaFoldDB" id="A0A328U8K9"/>
<accession>A0A328U8K9</accession>
<dbReference type="EMBL" id="QLUW01000002">
    <property type="protein sequence ID" value="RAP76416.1"/>
    <property type="molecule type" value="Genomic_DNA"/>
</dbReference>
<feature type="domain" description="Calcineurin-like phosphoesterase" evidence="1">
    <location>
        <begin position="47"/>
        <end position="212"/>
    </location>
</feature>